<dbReference type="Proteomes" id="UP000000492">
    <property type="component" value="Chromosome"/>
</dbReference>
<keyword evidence="6 8" id="KW-0472">Membrane</keyword>
<evidence type="ECO:0000256" key="5">
    <source>
        <dbReference type="ARBA" id="ARBA00022989"/>
    </source>
</evidence>
<dbReference type="HOGENOM" id="CLU_045650_0_0_11"/>
<evidence type="ECO:0000256" key="1">
    <source>
        <dbReference type="ARBA" id="ARBA00004651"/>
    </source>
</evidence>
<gene>
    <name evidence="9" type="ordered locus">CRES_1379</name>
</gene>
<evidence type="ECO:0000256" key="2">
    <source>
        <dbReference type="ARBA" id="ARBA00006679"/>
    </source>
</evidence>
<evidence type="ECO:0000313" key="9">
    <source>
        <dbReference type="EMBL" id="AEI09734.1"/>
    </source>
</evidence>
<feature type="compositionally biased region" description="Basic and acidic residues" evidence="7">
    <location>
        <begin position="29"/>
        <end position="39"/>
    </location>
</feature>
<feature type="transmembrane region" description="Helical" evidence="8">
    <location>
        <begin position="332"/>
        <end position="352"/>
    </location>
</feature>
<keyword evidence="4 8" id="KW-0812">Transmembrane</keyword>
<dbReference type="AlphaFoldDB" id="F8DYY9"/>
<dbReference type="EMBL" id="CP002857">
    <property type="protein sequence ID" value="AEI09734.1"/>
    <property type="molecule type" value="Genomic_DNA"/>
</dbReference>
<feature type="transmembrane region" description="Helical" evidence="8">
    <location>
        <begin position="240"/>
        <end position="261"/>
    </location>
</feature>
<evidence type="ECO:0000256" key="4">
    <source>
        <dbReference type="ARBA" id="ARBA00022692"/>
    </source>
</evidence>
<feature type="transmembrane region" description="Helical" evidence="8">
    <location>
        <begin position="268"/>
        <end position="292"/>
    </location>
</feature>
<evidence type="ECO:0000256" key="7">
    <source>
        <dbReference type="SAM" id="MobiDB-lite"/>
    </source>
</evidence>
<dbReference type="eggNOG" id="COG2259">
    <property type="taxonomic scope" value="Bacteria"/>
</dbReference>
<feature type="transmembrane region" description="Helical" evidence="8">
    <location>
        <begin position="298"/>
        <end position="320"/>
    </location>
</feature>
<evidence type="ECO:0000313" key="10">
    <source>
        <dbReference type="Proteomes" id="UP000000492"/>
    </source>
</evidence>
<dbReference type="InterPro" id="IPR032808">
    <property type="entry name" value="DoxX"/>
</dbReference>
<evidence type="ECO:0000256" key="6">
    <source>
        <dbReference type="ARBA" id="ARBA00023136"/>
    </source>
</evidence>
<accession>F8DYY9</accession>
<reference evidence="9 10" key="1">
    <citation type="journal article" date="2012" name="BMC Genomics">
        <title>Complete genome sequence, lifestyle, and multi-drug resistance of the human pathogen Corynebacterium resistens DSM 45100 isolated from blood samples of a leukemia patient.</title>
        <authorList>
            <person name="Schroder J."/>
            <person name="Maus I."/>
            <person name="Meyer K."/>
            <person name="Wordemann S."/>
            <person name="Blom J."/>
            <person name="Jaenicke S."/>
            <person name="Schneider J."/>
            <person name="Trost E."/>
            <person name="Tauch A."/>
        </authorList>
    </citation>
    <scope>NUCLEOTIDE SEQUENCE [LARGE SCALE GENOMIC DNA]</scope>
    <source>
        <strain evidence="10">DSM 45100 / JCM 12819 / CCUG 50093 / GTC 2026 / SICGH 158</strain>
    </source>
</reference>
<feature type="region of interest" description="Disordered" evidence="7">
    <location>
        <begin position="1"/>
        <end position="187"/>
    </location>
</feature>
<dbReference type="InterPro" id="IPR051907">
    <property type="entry name" value="DoxX-like_oxidoreductase"/>
</dbReference>
<protein>
    <recommendedName>
        <fullName evidence="11">DoxX family protein</fullName>
    </recommendedName>
</protein>
<dbReference type="Pfam" id="PF07681">
    <property type="entry name" value="DoxX"/>
    <property type="match status" value="1"/>
</dbReference>
<proteinExistence type="inferred from homology"/>
<feature type="compositionally biased region" description="Polar residues" evidence="7">
    <location>
        <begin position="73"/>
        <end position="91"/>
    </location>
</feature>
<name>F8DYY9_CORRG</name>
<comment type="similarity">
    <text evidence="2">Belongs to the DoxX family.</text>
</comment>
<keyword evidence="10" id="KW-1185">Reference proteome</keyword>
<evidence type="ECO:0000256" key="3">
    <source>
        <dbReference type="ARBA" id="ARBA00022475"/>
    </source>
</evidence>
<dbReference type="STRING" id="662755.CRES_1379"/>
<organism evidence="9 10">
    <name type="scientific">Corynebacterium resistens (strain DSM 45100 / JCM 12819 / GTC 2026 / SICGH 158)</name>
    <dbReference type="NCBI Taxonomy" id="662755"/>
    <lineage>
        <taxon>Bacteria</taxon>
        <taxon>Bacillati</taxon>
        <taxon>Actinomycetota</taxon>
        <taxon>Actinomycetes</taxon>
        <taxon>Mycobacteriales</taxon>
        <taxon>Corynebacteriaceae</taxon>
        <taxon>Corynebacterium</taxon>
    </lineage>
</organism>
<feature type="compositionally biased region" description="Low complexity" evidence="7">
    <location>
        <begin position="1"/>
        <end position="13"/>
    </location>
</feature>
<dbReference type="PANTHER" id="PTHR33452">
    <property type="entry name" value="OXIDOREDUCTASE CATD-RELATED"/>
    <property type="match status" value="1"/>
</dbReference>
<keyword evidence="3" id="KW-1003">Cell membrane</keyword>
<evidence type="ECO:0008006" key="11">
    <source>
        <dbReference type="Google" id="ProtNLM"/>
    </source>
</evidence>
<comment type="subcellular location">
    <subcellularLocation>
        <location evidence="1">Cell membrane</location>
        <topology evidence="1">Multi-pass membrane protein</topology>
    </subcellularLocation>
</comment>
<dbReference type="KEGG" id="crd:CRES_1379"/>
<sequence>MLGRARPQRIAPQRPEPVRQESSQLGLAEPKEVEPEPARPEATAPESAKVGANNQEVARSEQSEQTKPAPLKTESSAPKSAQPDSKKTSPSPAGAARPLFASAEQPTTVLPANKGAAGEGETRSFESSEFEQNRGERKAPASDAVDGSSTGDGTAQEGHIPAGAGTPDPATVDASDQGDTVSETSAHDKRGTMGFGLFLLRIVAGALLLIYGLQTLFAFGGNPGLNSLEGLLSQYKFADLLAVGLSIGQVAAGGLLILGLVTPVGAAIGAVVSAFLTGHYLGASGGNLWPYAMSPQSQLWGLLALICMALIFTGPGRISVDRNRGWARRPLASAWIFALIAVGGAAALWLVVGGGNPVH</sequence>
<feature type="transmembrane region" description="Helical" evidence="8">
    <location>
        <begin position="198"/>
        <end position="220"/>
    </location>
</feature>
<feature type="compositionally biased region" description="Basic and acidic residues" evidence="7">
    <location>
        <begin position="120"/>
        <end position="140"/>
    </location>
</feature>
<keyword evidence="5 8" id="KW-1133">Transmembrane helix</keyword>
<dbReference type="PANTHER" id="PTHR33452:SF1">
    <property type="entry name" value="INNER MEMBRANE PROTEIN YPHA-RELATED"/>
    <property type="match status" value="1"/>
</dbReference>
<evidence type="ECO:0000256" key="8">
    <source>
        <dbReference type="SAM" id="Phobius"/>
    </source>
</evidence>
<dbReference type="GO" id="GO:0005886">
    <property type="term" value="C:plasma membrane"/>
    <property type="evidence" value="ECO:0007669"/>
    <property type="project" value="UniProtKB-SubCell"/>
</dbReference>